<evidence type="ECO:0000313" key="2">
    <source>
        <dbReference type="Proteomes" id="UP001212841"/>
    </source>
</evidence>
<accession>A0AAD5X343</accession>
<organism evidence="1 2">
    <name type="scientific">Rhizophlyctis rosea</name>
    <dbReference type="NCBI Taxonomy" id="64517"/>
    <lineage>
        <taxon>Eukaryota</taxon>
        <taxon>Fungi</taxon>
        <taxon>Fungi incertae sedis</taxon>
        <taxon>Chytridiomycota</taxon>
        <taxon>Chytridiomycota incertae sedis</taxon>
        <taxon>Chytridiomycetes</taxon>
        <taxon>Rhizophlyctidales</taxon>
        <taxon>Rhizophlyctidaceae</taxon>
        <taxon>Rhizophlyctis</taxon>
    </lineage>
</organism>
<protein>
    <submittedName>
        <fullName evidence="1">Uncharacterized protein</fullName>
    </submittedName>
</protein>
<feature type="non-terminal residue" evidence="1">
    <location>
        <position position="319"/>
    </location>
</feature>
<comment type="caution">
    <text evidence="1">The sequence shown here is derived from an EMBL/GenBank/DDBJ whole genome shotgun (WGS) entry which is preliminary data.</text>
</comment>
<gene>
    <name evidence="1" type="ORF">HK097_009586</name>
</gene>
<evidence type="ECO:0000313" key="1">
    <source>
        <dbReference type="EMBL" id="KAJ3049415.1"/>
    </source>
</evidence>
<dbReference type="PANTHER" id="PTHR35152">
    <property type="entry name" value="DOMAIN SIGNALLING PROTEIN, PUTATIVE (AFU_ORTHOLOGUE AFUA_5G11310)-RELATED"/>
    <property type="match status" value="1"/>
</dbReference>
<sequence>MGDFDLNPKRPLSHPALLWFMRASHNWSSISRVSRAILKHGHKLTSILHEALTAPPPRINLANNSTKPHLAPTYRVALVHELVTLSLLTGIPVDEMGVVYDSMLETPTGYILLIVDVCNHARASHMMARGYRFTDPKHVAPVLASHLALTPSDILKTISDIPSYTVSIKTPFPPGPHVGLLVVVPTLDKFLVMVPSNCRTMIPTHPVSHSAMKAMGNNARNLNRFMAGALVGMEGIDGKEVADALGACGIGAGLKQIPVSKVTAPSEVLVLYRGGWNSGPGSGEEDDESYVGRVPLGTVGLNIQPTDTSLLLFTHVSTS</sequence>
<proteinExistence type="predicted"/>
<dbReference type="PANTHER" id="PTHR35152:SF1">
    <property type="entry name" value="DOMAIN SIGNALLING PROTEIN, PUTATIVE (AFU_ORTHOLOGUE AFUA_5G11310)-RELATED"/>
    <property type="match status" value="1"/>
</dbReference>
<reference evidence="1" key="1">
    <citation type="submission" date="2020-05" db="EMBL/GenBank/DDBJ databases">
        <title>Phylogenomic resolution of chytrid fungi.</title>
        <authorList>
            <person name="Stajich J.E."/>
            <person name="Amses K."/>
            <person name="Simmons R."/>
            <person name="Seto K."/>
            <person name="Myers J."/>
            <person name="Bonds A."/>
            <person name="Quandt C.A."/>
            <person name="Barry K."/>
            <person name="Liu P."/>
            <person name="Grigoriev I."/>
            <person name="Longcore J.E."/>
            <person name="James T.Y."/>
        </authorList>
    </citation>
    <scope>NUCLEOTIDE SEQUENCE</scope>
    <source>
        <strain evidence="1">JEL0318</strain>
    </source>
</reference>
<dbReference type="EMBL" id="JADGJD010000648">
    <property type="protein sequence ID" value="KAJ3049415.1"/>
    <property type="molecule type" value="Genomic_DNA"/>
</dbReference>
<keyword evidence="2" id="KW-1185">Reference proteome</keyword>
<name>A0AAD5X343_9FUNG</name>
<dbReference type="AlphaFoldDB" id="A0AAD5X343"/>
<dbReference type="Proteomes" id="UP001212841">
    <property type="component" value="Unassembled WGS sequence"/>
</dbReference>